<feature type="region of interest" description="Disordered" evidence="14">
    <location>
        <begin position="252"/>
        <end position="285"/>
    </location>
</feature>
<evidence type="ECO:0000313" key="17">
    <source>
        <dbReference type="Proteomes" id="UP001159405"/>
    </source>
</evidence>
<dbReference type="EMBL" id="CALNXK010000031">
    <property type="protein sequence ID" value="CAH3117601.1"/>
    <property type="molecule type" value="Genomic_DNA"/>
</dbReference>
<evidence type="ECO:0000256" key="13">
    <source>
        <dbReference type="SAM" id="Coils"/>
    </source>
</evidence>
<keyword evidence="11" id="KW-0131">Cell cycle</keyword>
<proteinExistence type="inferred from homology"/>
<dbReference type="SMART" id="SM00692">
    <property type="entry name" value="DM3"/>
    <property type="match status" value="1"/>
</dbReference>
<evidence type="ECO:0000256" key="11">
    <source>
        <dbReference type="ARBA" id="ARBA00023306"/>
    </source>
</evidence>
<keyword evidence="7 13" id="KW-0175">Coiled coil</keyword>
<keyword evidence="10" id="KW-0539">Nucleus</keyword>
<feature type="coiled-coil region" evidence="13">
    <location>
        <begin position="167"/>
        <end position="208"/>
    </location>
</feature>
<evidence type="ECO:0000256" key="9">
    <source>
        <dbReference type="ARBA" id="ARBA00023163"/>
    </source>
</evidence>
<dbReference type="Proteomes" id="UP001159405">
    <property type="component" value="Unassembled WGS sequence"/>
</dbReference>
<comment type="similarity">
    <text evidence="2">Belongs to the THAP1 family.</text>
</comment>
<accession>A0ABN8NT73</accession>
<evidence type="ECO:0000256" key="7">
    <source>
        <dbReference type="ARBA" id="ARBA00023054"/>
    </source>
</evidence>
<dbReference type="InterPro" id="IPR026516">
    <property type="entry name" value="THAP1/10"/>
</dbReference>
<evidence type="ECO:0000256" key="1">
    <source>
        <dbReference type="ARBA" id="ARBA00004642"/>
    </source>
</evidence>
<dbReference type="InterPro" id="IPR006612">
    <property type="entry name" value="THAP_Znf"/>
</dbReference>
<keyword evidence="8 12" id="KW-0238">DNA-binding</keyword>
<keyword evidence="17" id="KW-1185">Reference proteome</keyword>
<dbReference type="PANTHER" id="PTHR46600">
    <property type="entry name" value="THAP DOMAIN-CONTAINING"/>
    <property type="match status" value="1"/>
</dbReference>
<evidence type="ECO:0000256" key="2">
    <source>
        <dbReference type="ARBA" id="ARBA00006177"/>
    </source>
</evidence>
<dbReference type="Gene3D" id="6.20.210.20">
    <property type="entry name" value="THAP domain"/>
    <property type="match status" value="1"/>
</dbReference>
<sequence>MPTHCCVPECNQKGVKSPTGEKVSFFEFPNESSLRKRWIHAIRRDEGKNWQITRDTKVCSLHFRREDLRKSLAGRIYLVDGCVPSRFAWSIPSPRKRKAPTERLPLPIPLSLKKRLFTSDTSSEINIASSAVESSNEIFPSTSGGNETNEPDISVESNVEMDQGKKVEDLEARLLQSEKELAILRKKNEELERKIIENEQHQETLSSRLFSLDRLKSNADVNFYTGLPNYATLISIFEFLNPGEDCENIRSRISSDVPEEFYNSESDDEEDTSTTKRGRRRKLKP</sequence>
<organism evidence="16 17">
    <name type="scientific">Porites lobata</name>
    <dbReference type="NCBI Taxonomy" id="104759"/>
    <lineage>
        <taxon>Eukaryota</taxon>
        <taxon>Metazoa</taxon>
        <taxon>Cnidaria</taxon>
        <taxon>Anthozoa</taxon>
        <taxon>Hexacorallia</taxon>
        <taxon>Scleractinia</taxon>
        <taxon>Fungiina</taxon>
        <taxon>Poritidae</taxon>
        <taxon>Porites</taxon>
    </lineage>
</organism>
<dbReference type="Pfam" id="PF05485">
    <property type="entry name" value="THAP"/>
    <property type="match status" value="1"/>
</dbReference>
<evidence type="ECO:0000256" key="14">
    <source>
        <dbReference type="SAM" id="MobiDB-lite"/>
    </source>
</evidence>
<dbReference type="SMART" id="SM00980">
    <property type="entry name" value="THAP"/>
    <property type="match status" value="1"/>
</dbReference>
<evidence type="ECO:0000256" key="6">
    <source>
        <dbReference type="ARBA" id="ARBA00023015"/>
    </source>
</evidence>
<protein>
    <recommendedName>
        <fullName evidence="15">THAP-type domain-containing protein</fullName>
    </recommendedName>
</protein>
<evidence type="ECO:0000256" key="10">
    <source>
        <dbReference type="ARBA" id="ARBA00023242"/>
    </source>
</evidence>
<dbReference type="InterPro" id="IPR038441">
    <property type="entry name" value="THAP_Znf_sf"/>
</dbReference>
<comment type="subcellular location">
    <subcellularLocation>
        <location evidence="1">Nucleus</location>
        <location evidence="1">Nucleoplasm</location>
    </subcellularLocation>
</comment>
<keyword evidence="3" id="KW-0479">Metal-binding</keyword>
<evidence type="ECO:0000256" key="8">
    <source>
        <dbReference type="ARBA" id="ARBA00023125"/>
    </source>
</evidence>
<keyword evidence="9" id="KW-0804">Transcription</keyword>
<dbReference type="PANTHER" id="PTHR46600:SF1">
    <property type="entry name" value="THAP DOMAIN-CONTAINING PROTEIN 1"/>
    <property type="match status" value="1"/>
</dbReference>
<keyword evidence="4 12" id="KW-0863">Zinc-finger</keyword>
<reference evidence="16 17" key="1">
    <citation type="submission" date="2022-05" db="EMBL/GenBank/DDBJ databases">
        <authorList>
            <consortium name="Genoscope - CEA"/>
            <person name="William W."/>
        </authorList>
    </citation>
    <scope>NUCLEOTIDE SEQUENCE [LARGE SCALE GENOMIC DNA]</scope>
</reference>
<gene>
    <name evidence="16" type="ORF">PLOB_00025995</name>
</gene>
<evidence type="ECO:0000259" key="15">
    <source>
        <dbReference type="PROSITE" id="PS50950"/>
    </source>
</evidence>
<feature type="domain" description="THAP-type" evidence="15">
    <location>
        <begin position="1"/>
        <end position="87"/>
    </location>
</feature>
<evidence type="ECO:0000256" key="4">
    <source>
        <dbReference type="ARBA" id="ARBA00022771"/>
    </source>
</evidence>
<evidence type="ECO:0000256" key="5">
    <source>
        <dbReference type="ARBA" id="ARBA00022833"/>
    </source>
</evidence>
<feature type="compositionally biased region" description="Basic residues" evidence="14">
    <location>
        <begin position="276"/>
        <end position="285"/>
    </location>
</feature>
<dbReference type="SUPFAM" id="SSF57716">
    <property type="entry name" value="Glucocorticoid receptor-like (DNA-binding domain)"/>
    <property type="match status" value="1"/>
</dbReference>
<evidence type="ECO:0000313" key="16">
    <source>
        <dbReference type="EMBL" id="CAH3117601.1"/>
    </source>
</evidence>
<evidence type="ECO:0000256" key="3">
    <source>
        <dbReference type="ARBA" id="ARBA00022723"/>
    </source>
</evidence>
<dbReference type="PROSITE" id="PS50950">
    <property type="entry name" value="ZF_THAP"/>
    <property type="match status" value="1"/>
</dbReference>
<keyword evidence="5" id="KW-0862">Zinc</keyword>
<comment type="caution">
    <text evidence="16">The sequence shown here is derived from an EMBL/GenBank/DDBJ whole genome shotgun (WGS) entry which is preliminary data.</text>
</comment>
<keyword evidence="6" id="KW-0805">Transcription regulation</keyword>
<evidence type="ECO:0000256" key="12">
    <source>
        <dbReference type="PROSITE-ProRule" id="PRU00309"/>
    </source>
</evidence>
<name>A0ABN8NT73_9CNID</name>